<dbReference type="PROSITE" id="PS51257">
    <property type="entry name" value="PROKAR_LIPOPROTEIN"/>
    <property type="match status" value="1"/>
</dbReference>
<reference evidence="3" key="1">
    <citation type="submission" date="2018-12" db="EMBL/GenBank/DDBJ databases">
        <title>Complete genome sequence of Roseovarius sp. MME-070.</title>
        <authorList>
            <person name="Nam Y.-D."/>
            <person name="Kang J."/>
            <person name="Chung W.-H."/>
            <person name="Park Y.S."/>
        </authorList>
    </citation>
    <scope>NUCLEOTIDE SEQUENCE [LARGE SCALE GENOMIC DNA]</scope>
    <source>
        <strain evidence="3">MME-070</strain>
    </source>
</reference>
<dbReference type="KEGG" id="rom:EI983_04695"/>
<dbReference type="PROSITE" id="PS51318">
    <property type="entry name" value="TAT"/>
    <property type="match status" value="1"/>
</dbReference>
<evidence type="ECO:0000313" key="3">
    <source>
        <dbReference type="Proteomes" id="UP000428330"/>
    </source>
</evidence>
<dbReference type="GO" id="GO:0019867">
    <property type="term" value="C:outer membrane"/>
    <property type="evidence" value="ECO:0007669"/>
    <property type="project" value="InterPro"/>
</dbReference>
<dbReference type="EMBL" id="CP034348">
    <property type="protein sequence ID" value="QGX97614.1"/>
    <property type="molecule type" value="Genomic_DNA"/>
</dbReference>
<feature type="signal peptide" evidence="1">
    <location>
        <begin position="1"/>
        <end position="27"/>
    </location>
</feature>
<accession>A0A6I6INE5</accession>
<dbReference type="RefSeq" id="WP_157706249.1">
    <property type="nucleotide sequence ID" value="NZ_CP034348.1"/>
</dbReference>
<dbReference type="InterPro" id="IPR006311">
    <property type="entry name" value="TAT_signal"/>
</dbReference>
<feature type="chain" id="PRO_5026181025" description="LPS-assembly lipoprotein" evidence="1">
    <location>
        <begin position="28"/>
        <end position="163"/>
    </location>
</feature>
<gene>
    <name evidence="2" type="ORF">EI983_04695</name>
</gene>
<evidence type="ECO:0000256" key="1">
    <source>
        <dbReference type="SAM" id="SignalP"/>
    </source>
</evidence>
<name>A0A6I6INE5_9RHOB</name>
<evidence type="ECO:0008006" key="4">
    <source>
        <dbReference type="Google" id="ProtNLM"/>
    </source>
</evidence>
<dbReference type="AlphaFoldDB" id="A0A6I6INE5"/>
<protein>
    <recommendedName>
        <fullName evidence="4">LPS-assembly lipoprotein</fullName>
    </recommendedName>
</protein>
<keyword evidence="1" id="KW-0732">Signal</keyword>
<dbReference type="OrthoDB" id="7629596at2"/>
<dbReference type="InterPro" id="IPR007485">
    <property type="entry name" value="LPS_assembly_LptE"/>
</dbReference>
<evidence type="ECO:0000313" key="2">
    <source>
        <dbReference type="EMBL" id="QGX97614.1"/>
    </source>
</evidence>
<dbReference type="GO" id="GO:0043165">
    <property type="term" value="P:Gram-negative-bacterium-type cell outer membrane assembly"/>
    <property type="evidence" value="ECO:0007669"/>
    <property type="project" value="InterPro"/>
</dbReference>
<dbReference type="Proteomes" id="UP000428330">
    <property type="component" value="Chromosome"/>
</dbReference>
<dbReference type="Gene3D" id="3.30.160.150">
    <property type="entry name" value="Lipoprotein like domain"/>
    <property type="match status" value="1"/>
</dbReference>
<dbReference type="Pfam" id="PF04390">
    <property type="entry name" value="LptE"/>
    <property type="match status" value="1"/>
</dbReference>
<keyword evidence="3" id="KW-1185">Reference proteome</keyword>
<sequence>MSSFNRRRFLLLSALGLAGCGFTPAYAPGGAGNRLQDSIEVDAPSDRPGYLLTRHLEDRLGRAGAARYGLSYAIELSEAPIAISANNVTTRYNVLGEITYALRDLTSGAVLASGKVDSFTSYSTSGTTVATQAAKRDAEARLMVVLGDQIVTRLLAASPDLPA</sequence>
<organism evidence="2 3">
    <name type="scientific">Roseovarius faecimaris</name>
    <dbReference type="NCBI Taxonomy" id="2494550"/>
    <lineage>
        <taxon>Bacteria</taxon>
        <taxon>Pseudomonadati</taxon>
        <taxon>Pseudomonadota</taxon>
        <taxon>Alphaproteobacteria</taxon>
        <taxon>Rhodobacterales</taxon>
        <taxon>Roseobacteraceae</taxon>
        <taxon>Roseovarius</taxon>
    </lineage>
</organism>
<proteinExistence type="predicted"/>